<dbReference type="PANTHER" id="PTHR43374:SF1">
    <property type="entry name" value="FLAVIN PRENYLTRANSFERASE PAD1, MITOCHONDRIAL"/>
    <property type="match status" value="1"/>
</dbReference>
<dbReference type="Pfam" id="PF04082">
    <property type="entry name" value="Fungal_trans"/>
    <property type="match status" value="1"/>
</dbReference>
<feature type="compositionally biased region" description="Low complexity" evidence="3">
    <location>
        <begin position="127"/>
        <end position="148"/>
    </location>
</feature>
<dbReference type="OrthoDB" id="1747771at2759"/>
<keyword evidence="1" id="KW-0479">Metal-binding</keyword>
<gene>
    <name evidence="5" type="ORF">F503_03088</name>
</gene>
<feature type="compositionally biased region" description="Low complexity" evidence="3">
    <location>
        <begin position="184"/>
        <end position="200"/>
    </location>
</feature>
<dbReference type="GO" id="GO:0016831">
    <property type="term" value="F:carboxy-lyase activity"/>
    <property type="evidence" value="ECO:0007669"/>
    <property type="project" value="TreeGrafter"/>
</dbReference>
<dbReference type="SUPFAM" id="SSF57701">
    <property type="entry name" value="Zn2/Cys6 DNA-binding domain"/>
    <property type="match status" value="1"/>
</dbReference>
<dbReference type="eggNOG" id="ENOG502SIWN">
    <property type="taxonomic scope" value="Eukaryota"/>
</dbReference>
<dbReference type="InterPro" id="IPR001138">
    <property type="entry name" value="Zn2Cys6_DnaBD"/>
</dbReference>
<dbReference type="EMBL" id="KE148152">
    <property type="protein sequence ID" value="EPE06661.1"/>
    <property type="molecule type" value="Genomic_DNA"/>
</dbReference>
<dbReference type="Gene3D" id="4.10.240.10">
    <property type="entry name" value="Zn(2)-C6 fungal-type DNA-binding domain"/>
    <property type="match status" value="1"/>
</dbReference>
<dbReference type="STRING" id="1262450.S3C4B9"/>
<dbReference type="GO" id="GO:0000981">
    <property type="term" value="F:DNA-binding transcription factor activity, RNA polymerase II-specific"/>
    <property type="evidence" value="ECO:0007669"/>
    <property type="project" value="InterPro"/>
</dbReference>
<evidence type="ECO:0000256" key="3">
    <source>
        <dbReference type="SAM" id="MobiDB-lite"/>
    </source>
</evidence>
<dbReference type="InterPro" id="IPR007219">
    <property type="entry name" value="XnlR_reg_dom"/>
</dbReference>
<feature type="domain" description="Zn(2)-C6 fungal-type" evidence="4">
    <location>
        <begin position="91"/>
        <end position="122"/>
    </location>
</feature>
<dbReference type="FunFam" id="4.10.240.10:FF:000001">
    <property type="entry name" value="Fungal specific transcription factor, putative"/>
    <property type="match status" value="1"/>
</dbReference>
<dbReference type="PROSITE" id="PS50048">
    <property type="entry name" value="ZN2_CY6_FUNGAL_2"/>
    <property type="match status" value="1"/>
</dbReference>
<dbReference type="GO" id="GO:0003677">
    <property type="term" value="F:DNA binding"/>
    <property type="evidence" value="ECO:0007669"/>
    <property type="project" value="InterPro"/>
</dbReference>
<dbReference type="SMART" id="SM00906">
    <property type="entry name" value="Fungal_trans"/>
    <property type="match status" value="1"/>
</dbReference>
<dbReference type="PANTHER" id="PTHR43374">
    <property type="entry name" value="FLAVIN PRENYLTRANSFERASE"/>
    <property type="match status" value="1"/>
</dbReference>
<feature type="region of interest" description="Disordered" evidence="3">
    <location>
        <begin position="1"/>
        <end position="32"/>
    </location>
</feature>
<organism evidence="5 6">
    <name type="scientific">Ophiostoma piceae (strain UAMH 11346)</name>
    <name type="common">Sap stain fungus</name>
    <dbReference type="NCBI Taxonomy" id="1262450"/>
    <lineage>
        <taxon>Eukaryota</taxon>
        <taxon>Fungi</taxon>
        <taxon>Dikarya</taxon>
        <taxon>Ascomycota</taxon>
        <taxon>Pezizomycotina</taxon>
        <taxon>Sordariomycetes</taxon>
        <taxon>Sordariomycetidae</taxon>
        <taxon>Ophiostomatales</taxon>
        <taxon>Ophiostomataceae</taxon>
        <taxon>Ophiostoma</taxon>
    </lineage>
</organism>
<dbReference type="InterPro" id="IPR036864">
    <property type="entry name" value="Zn2-C6_fun-type_DNA-bd_sf"/>
</dbReference>
<dbReference type="Proteomes" id="UP000016923">
    <property type="component" value="Unassembled WGS sequence"/>
</dbReference>
<accession>S3C4B9</accession>
<protein>
    <submittedName>
        <fullName evidence="5">Fungal specific transcription factor domain-containing protein</fullName>
    </submittedName>
</protein>
<evidence type="ECO:0000259" key="4">
    <source>
        <dbReference type="PROSITE" id="PS50048"/>
    </source>
</evidence>
<keyword evidence="2" id="KW-0539">Nucleus</keyword>
<keyword evidence="6" id="KW-1185">Reference proteome</keyword>
<feature type="region of interest" description="Disordered" evidence="3">
    <location>
        <begin position="655"/>
        <end position="674"/>
    </location>
</feature>
<dbReference type="SMART" id="SM00066">
    <property type="entry name" value="GAL4"/>
    <property type="match status" value="1"/>
</dbReference>
<sequence length="879" mass="95832">MSPEKPGAPSSQTKRYRPLHNAGASTSQAPDFSYQSTASLTGVSVLLKIPKEALANGRATMAEQSPEVDNLTAEEASRIIHSHRKVRYGTACWPCRQRKVKCDNKQPCENCVRRDHAQLCSYKPNRPSSGSKAQQQQPPQQSHPQSNQTGRGSSVTPTSSNTTIVPVPLSVSDLTPSSSKKRALSPSSSSGRRTSTEPSGDSMRVDQDANEMSRYLGQNSIPALLREQQASPGRSDPDDGTGGVEYIRHDMRSILGLDNSAPFPLMSSRHLDRLTLDISAELPSDREVMKLFHAYKEVPHPFWGFVLDIDELETKLMVYLEERAKNAKNSAKPSKPVSASWLAILFAVLAVGSQYHDSPYHVRTRDSQKYIQISFHFLRVGNFLLRPNFDSIQAMLMTSFVLLNDMKAEASWALLGLTTRLAQSLGLDRGLTYDGRATPDFRKKDRLRRTLWWTCVWHDCLTSLSFDRTPMTAHSICPIPLGSHAGEGWKYLEGMYHLCQIIGNRLSPEQTANVTYAKILENCKIVEDIRDKMIPQLRSKESCRSAIDRLHYYAIRLHTSFVVSVCCRPALRRGESAHLDAEQKSFLADKCKVNLTETVRMFLAMHQLSVIPTRSWAFTYHGLSSAVLLGILGETKADLEVRGLQGDLIDALSATAAKEKTSSPPSHIPRTDRDIELSGPLSRALTALKNIYDHGHIAGQAAAKAAAAAAAAAAAKKEDPGGVLSAQTILSSGTGGVNSGAASGLGGGSTPLHQLVQSGQAMALATGATTPTTALMNAAEAQFARGVQAGLDPHQDAALAMAEMQNGSLDMGLFPGLTQPPGTLADLSGVDASTYLSPMDLYDQIFWENPEPWNVGSDSMNFDFMAQPPPGQAQQQFYF</sequence>
<proteinExistence type="predicted"/>
<dbReference type="OMA" id="TQTQWAK"/>
<reference evidence="5 6" key="1">
    <citation type="journal article" date="2013" name="BMC Genomics">
        <title>The genome and transcriptome of the pine saprophyte Ophiostoma piceae, and a comparison with the bark beetle-associated pine pathogen Grosmannia clavigera.</title>
        <authorList>
            <person name="Haridas S."/>
            <person name="Wang Y."/>
            <person name="Lim L."/>
            <person name="Massoumi Alamouti S."/>
            <person name="Jackman S."/>
            <person name="Docking R."/>
            <person name="Robertson G."/>
            <person name="Birol I."/>
            <person name="Bohlmann J."/>
            <person name="Breuil C."/>
        </authorList>
    </citation>
    <scope>NUCLEOTIDE SEQUENCE [LARGE SCALE GENOMIC DNA]</scope>
    <source>
        <strain evidence="5 6">UAMH 11346</strain>
    </source>
</reference>
<name>S3C4B9_OPHP1</name>
<feature type="region of interest" description="Disordered" evidence="3">
    <location>
        <begin position="122"/>
        <end position="206"/>
    </location>
</feature>
<dbReference type="AlphaFoldDB" id="S3C4B9"/>
<evidence type="ECO:0000313" key="5">
    <source>
        <dbReference type="EMBL" id="EPE06661.1"/>
    </source>
</evidence>
<dbReference type="PROSITE" id="PS00463">
    <property type="entry name" value="ZN2_CY6_FUNGAL_1"/>
    <property type="match status" value="1"/>
</dbReference>
<dbReference type="HOGENOM" id="CLU_014095_1_1_1"/>
<dbReference type="Pfam" id="PF00172">
    <property type="entry name" value="Zn_clus"/>
    <property type="match status" value="1"/>
</dbReference>
<dbReference type="InterPro" id="IPR004507">
    <property type="entry name" value="UbiX-like"/>
</dbReference>
<evidence type="ECO:0000256" key="1">
    <source>
        <dbReference type="ARBA" id="ARBA00022723"/>
    </source>
</evidence>
<dbReference type="GO" id="GO:0008270">
    <property type="term" value="F:zinc ion binding"/>
    <property type="evidence" value="ECO:0007669"/>
    <property type="project" value="InterPro"/>
</dbReference>
<dbReference type="CDD" id="cd12148">
    <property type="entry name" value="fungal_TF_MHR"/>
    <property type="match status" value="1"/>
</dbReference>
<dbReference type="CDD" id="cd00067">
    <property type="entry name" value="GAL4"/>
    <property type="match status" value="1"/>
</dbReference>
<feature type="compositionally biased region" description="Polar residues" evidence="3">
    <location>
        <begin position="23"/>
        <end position="32"/>
    </location>
</feature>
<dbReference type="GO" id="GO:0006351">
    <property type="term" value="P:DNA-templated transcription"/>
    <property type="evidence" value="ECO:0007669"/>
    <property type="project" value="InterPro"/>
</dbReference>
<dbReference type="VEuPathDB" id="FungiDB:F503_03088"/>
<evidence type="ECO:0000256" key="2">
    <source>
        <dbReference type="ARBA" id="ARBA00023242"/>
    </source>
</evidence>
<feature type="compositionally biased region" description="Polar residues" evidence="3">
    <location>
        <begin position="149"/>
        <end position="164"/>
    </location>
</feature>
<evidence type="ECO:0000313" key="6">
    <source>
        <dbReference type="Proteomes" id="UP000016923"/>
    </source>
</evidence>